<protein>
    <submittedName>
        <fullName evidence="1">Reverse transcriptase domain-containing protein</fullName>
    </submittedName>
</protein>
<gene>
    <name evidence="1" type="primary">AVEN_203950_1</name>
    <name evidence="1" type="ORF">TNCT_511821</name>
</gene>
<dbReference type="GO" id="GO:0003964">
    <property type="term" value="F:RNA-directed DNA polymerase activity"/>
    <property type="evidence" value="ECO:0007669"/>
    <property type="project" value="UniProtKB-KW"/>
</dbReference>
<keyword evidence="1" id="KW-0808">Transferase</keyword>
<evidence type="ECO:0000313" key="1">
    <source>
        <dbReference type="EMBL" id="GFR07918.1"/>
    </source>
</evidence>
<keyword evidence="1" id="KW-0695">RNA-directed DNA polymerase</keyword>
<name>A0A8X6GNP7_TRICU</name>
<reference evidence="1" key="1">
    <citation type="submission" date="2020-07" db="EMBL/GenBank/DDBJ databases">
        <title>Multicomponent nature underlies the extraordinary mechanical properties of spider dragline silk.</title>
        <authorList>
            <person name="Kono N."/>
            <person name="Nakamura H."/>
            <person name="Mori M."/>
            <person name="Yoshida Y."/>
            <person name="Ohtoshi R."/>
            <person name="Malay A.D."/>
            <person name="Moran D.A.P."/>
            <person name="Tomita M."/>
            <person name="Numata K."/>
            <person name="Arakawa K."/>
        </authorList>
    </citation>
    <scope>NUCLEOTIDE SEQUENCE</scope>
</reference>
<keyword evidence="2" id="KW-1185">Reference proteome</keyword>
<dbReference type="SUPFAM" id="SSF56672">
    <property type="entry name" value="DNA/RNA polymerases"/>
    <property type="match status" value="1"/>
</dbReference>
<organism evidence="1 2">
    <name type="scientific">Trichonephila clavata</name>
    <name type="common">Joro spider</name>
    <name type="synonym">Nephila clavata</name>
    <dbReference type="NCBI Taxonomy" id="2740835"/>
    <lineage>
        <taxon>Eukaryota</taxon>
        <taxon>Metazoa</taxon>
        <taxon>Ecdysozoa</taxon>
        <taxon>Arthropoda</taxon>
        <taxon>Chelicerata</taxon>
        <taxon>Arachnida</taxon>
        <taxon>Araneae</taxon>
        <taxon>Araneomorphae</taxon>
        <taxon>Entelegynae</taxon>
        <taxon>Araneoidea</taxon>
        <taxon>Nephilidae</taxon>
        <taxon>Trichonephila</taxon>
    </lineage>
</organism>
<accession>A0A8X6GNP7</accession>
<keyword evidence="1" id="KW-0548">Nucleotidyltransferase</keyword>
<dbReference type="OrthoDB" id="6156325at2759"/>
<sequence>MCIAFDASSHEDGQLALNVCIWPGANLNPNIFHLIIYFRLDTIAITAGIESAFFQISLRDEDRDAVRFLFPELESNQTDPYKFQVYRFKRVMFGVNLTSYSLQQFNIILRNTESNIQQQRKCLILVSMLTT</sequence>
<dbReference type="AlphaFoldDB" id="A0A8X6GNP7"/>
<dbReference type="Proteomes" id="UP000887116">
    <property type="component" value="Unassembled WGS sequence"/>
</dbReference>
<evidence type="ECO:0000313" key="2">
    <source>
        <dbReference type="Proteomes" id="UP000887116"/>
    </source>
</evidence>
<comment type="caution">
    <text evidence="1">The sequence shown here is derived from an EMBL/GenBank/DDBJ whole genome shotgun (WGS) entry which is preliminary data.</text>
</comment>
<proteinExistence type="predicted"/>
<dbReference type="EMBL" id="BMAO01036077">
    <property type="protein sequence ID" value="GFR07918.1"/>
    <property type="molecule type" value="Genomic_DNA"/>
</dbReference>
<dbReference type="InterPro" id="IPR043502">
    <property type="entry name" value="DNA/RNA_pol_sf"/>
</dbReference>